<dbReference type="RefSeq" id="WP_017341508.1">
    <property type="nucleotide sequence ID" value="NZ_CP010945.1"/>
</dbReference>
<evidence type="ECO:0000313" key="2">
    <source>
        <dbReference type="EMBL" id="AKV05641.1"/>
    </source>
</evidence>
<keyword evidence="1" id="KW-0732">Signal</keyword>
<evidence type="ECO:0008006" key="4">
    <source>
        <dbReference type="Google" id="ProtNLM"/>
    </source>
</evidence>
<evidence type="ECO:0000256" key="1">
    <source>
        <dbReference type="SAM" id="SignalP"/>
    </source>
</evidence>
<reference evidence="2 3" key="1">
    <citation type="journal article" date="2012" name="J. Bacteriol.">
        <title>Draft genome sequence of the cyanide-utilizing bacterium Pseudomonas fluorescens strain NCIMB 11764.</title>
        <authorList>
            <person name="Vilo C.A."/>
            <person name="Benedik M.J."/>
            <person name="Kunz D.A."/>
            <person name="Dong Q."/>
        </authorList>
    </citation>
    <scope>NUCLEOTIDE SEQUENCE [LARGE SCALE GENOMIC DNA]</scope>
    <source>
        <strain evidence="2 3">NCIMB 11764</strain>
    </source>
</reference>
<name>A0A0K1QIR2_PSEFL</name>
<dbReference type="EMBL" id="CP010945">
    <property type="protein sequence ID" value="AKV05641.1"/>
    <property type="molecule type" value="Genomic_DNA"/>
</dbReference>
<dbReference type="Proteomes" id="UP000017175">
    <property type="component" value="Chromosome"/>
</dbReference>
<organism evidence="2 3">
    <name type="scientific">Pseudomonas fluorescens NCIMB 11764</name>
    <dbReference type="NCBI Taxonomy" id="1221522"/>
    <lineage>
        <taxon>Bacteria</taxon>
        <taxon>Pseudomonadati</taxon>
        <taxon>Pseudomonadota</taxon>
        <taxon>Gammaproteobacteria</taxon>
        <taxon>Pseudomonadales</taxon>
        <taxon>Pseudomonadaceae</taxon>
        <taxon>Pseudomonas</taxon>
    </lineage>
</organism>
<accession>A0A0K1QIR2</accession>
<sequence length="160" mass="17293">MKGLSILLGCILTGAASLSFAADPSFTDVTVTEVFAGPNQALAPQENSNQWMDQARAQALAGKVNFAGHYVLHRVGCGGSTMCVEVLDAQTGEVATGLPNAYDGNLLTLSYQPDSNLIIVSGITANTEKDMKGKRLKNRDRTRYYEFVNNEFRLLKITDS</sequence>
<dbReference type="OrthoDB" id="6986285at2"/>
<dbReference type="AlphaFoldDB" id="A0A0K1QIR2"/>
<feature type="chain" id="PRO_5005467490" description="Lipoprotein" evidence="1">
    <location>
        <begin position="22"/>
        <end position="160"/>
    </location>
</feature>
<feature type="signal peptide" evidence="1">
    <location>
        <begin position="1"/>
        <end position="21"/>
    </location>
</feature>
<evidence type="ECO:0000313" key="3">
    <source>
        <dbReference type="Proteomes" id="UP000017175"/>
    </source>
</evidence>
<proteinExistence type="predicted"/>
<protein>
    <recommendedName>
        <fullName evidence="4">Lipoprotein</fullName>
    </recommendedName>
</protein>
<gene>
    <name evidence="2" type="ORF">B723_04220</name>
</gene>